<reference evidence="2 3" key="1">
    <citation type="submission" date="2019-06" db="EMBL/GenBank/DDBJ databases">
        <title>Draft genome sequence of Methanolobus vulcani B1d.</title>
        <authorList>
            <person name="Creighbaum A.J."/>
            <person name="Ticak T."/>
            <person name="Hariraju D."/>
            <person name="Arivett B.A."/>
            <person name="Ferguson D.J.Jr."/>
        </authorList>
    </citation>
    <scope>NUCLEOTIDE SEQUENCE [LARGE SCALE GENOMIC DNA]</scope>
    <source>
        <strain evidence="2 3">B1d</strain>
    </source>
</reference>
<name>A0A7Z8KLV3_9EURY</name>
<dbReference type="EMBL" id="VIAQ01000019">
    <property type="protein sequence ID" value="TQD23905.1"/>
    <property type="molecule type" value="Genomic_DNA"/>
</dbReference>
<gene>
    <name evidence="2" type="ORF">FKV42_11895</name>
</gene>
<proteinExistence type="predicted"/>
<protein>
    <submittedName>
        <fullName evidence="2">Uncharacterized protein</fullName>
    </submittedName>
</protein>
<dbReference type="OrthoDB" id="124595at2157"/>
<evidence type="ECO:0000313" key="3">
    <source>
        <dbReference type="Proteomes" id="UP000319335"/>
    </source>
</evidence>
<dbReference type="RefSeq" id="WP_154810530.1">
    <property type="nucleotide sequence ID" value="NZ_VIAQ01000019.1"/>
</dbReference>
<evidence type="ECO:0000256" key="1">
    <source>
        <dbReference type="SAM" id="Coils"/>
    </source>
</evidence>
<feature type="coiled-coil region" evidence="1">
    <location>
        <begin position="369"/>
        <end position="396"/>
    </location>
</feature>
<sequence length="410" mass="47661">MSNNFEYLNGAINISAPLPDILQEKGLDAFYENPNNAKWGDVLCRVLYHESIHFWQFLASGYIANLISEEWKRLDHFEQMNEIIPKSDFLKNFSQRPEDIPFSPYELTECWARYWDVHTRSPARIIQEEGIEIGEAKTYNNRLAGNYSWIEYDTIMQQGEDSHLYAQPYRWLLEKASGNSYLIALLFPVITHASFGSPDPVSVFTSCFERATEEDIIKEIMEHRSGNINFDWINSWTFAWDKIVLPTLEEKNLPGFTSGFDVIQRGTLGTHPIYREYLEKAQVLWKFVKLANMFDTSGEDQNDISDYSMDEIENHAIKEMAANNPWIIFALPGQPHYRNLLGHYLSPPIISFKNITYSTNKATSMWESKDKMDETHETFESKANELEIRIRRFRAAEKAQSLGLPLNAFE</sequence>
<keyword evidence="1" id="KW-0175">Coiled coil</keyword>
<dbReference type="AlphaFoldDB" id="A0A7Z8KLV3"/>
<dbReference type="Proteomes" id="UP000319335">
    <property type="component" value="Unassembled WGS sequence"/>
</dbReference>
<keyword evidence="3" id="KW-1185">Reference proteome</keyword>
<organism evidence="2 3">
    <name type="scientific">Methanolobus vulcani</name>
    <dbReference type="NCBI Taxonomy" id="38026"/>
    <lineage>
        <taxon>Archaea</taxon>
        <taxon>Methanobacteriati</taxon>
        <taxon>Methanobacteriota</taxon>
        <taxon>Stenosarchaea group</taxon>
        <taxon>Methanomicrobia</taxon>
        <taxon>Methanosarcinales</taxon>
        <taxon>Methanosarcinaceae</taxon>
        <taxon>Methanolobus</taxon>
    </lineage>
</organism>
<evidence type="ECO:0000313" key="2">
    <source>
        <dbReference type="EMBL" id="TQD23905.1"/>
    </source>
</evidence>
<accession>A0A7Z8KLV3</accession>
<comment type="caution">
    <text evidence="2">The sequence shown here is derived from an EMBL/GenBank/DDBJ whole genome shotgun (WGS) entry which is preliminary data.</text>
</comment>